<gene>
    <name evidence="10" type="primary">LOC116197186</name>
    <name evidence="7" type="ORF">CDL15_Pgr017833</name>
</gene>
<keyword evidence="3" id="KW-0804">Transcription</keyword>
<protein>
    <submittedName>
        <fullName evidence="10">Transcription factor bHLH36-like</fullName>
    </submittedName>
</protein>
<dbReference type="Pfam" id="PF00010">
    <property type="entry name" value="HLH"/>
    <property type="match status" value="1"/>
</dbReference>
<evidence type="ECO:0000256" key="5">
    <source>
        <dbReference type="SAM" id="MobiDB-lite"/>
    </source>
</evidence>
<reference evidence="8" key="1">
    <citation type="journal article" date="2017" name="Plant J.">
        <title>The pomegranate (Punica granatum L.) genome and the genomics of punicalagin biosynthesis.</title>
        <authorList>
            <person name="Qin G."/>
            <person name="Xu C."/>
            <person name="Ming R."/>
            <person name="Tang H."/>
            <person name="Guyot R."/>
            <person name="Kramer E.M."/>
            <person name="Hu Y."/>
            <person name="Yi X."/>
            <person name="Qi Y."/>
            <person name="Xu X."/>
            <person name="Gao Z."/>
            <person name="Pan H."/>
            <person name="Jian J."/>
            <person name="Tian Y."/>
            <person name="Yue Z."/>
            <person name="Xu Y."/>
        </authorList>
    </citation>
    <scope>NUCLEOTIDE SEQUENCE [LARGE SCALE GENOMIC DNA]</scope>
    <source>
        <strain evidence="8">cv. Dabenzi</strain>
    </source>
</reference>
<dbReference type="Proteomes" id="UP000515151">
    <property type="component" value="Chromosome 1"/>
</dbReference>
<accession>A0A218WHV5</accession>
<dbReference type="Gene3D" id="4.10.280.10">
    <property type="entry name" value="Helix-loop-helix DNA-binding domain"/>
    <property type="match status" value="1"/>
</dbReference>
<dbReference type="PROSITE" id="PS50888">
    <property type="entry name" value="BHLH"/>
    <property type="match status" value="1"/>
</dbReference>
<evidence type="ECO:0000313" key="8">
    <source>
        <dbReference type="Proteomes" id="UP000197138"/>
    </source>
</evidence>
<dbReference type="GO" id="GO:0046983">
    <property type="term" value="F:protein dimerization activity"/>
    <property type="evidence" value="ECO:0007669"/>
    <property type="project" value="InterPro"/>
</dbReference>
<evidence type="ECO:0000259" key="6">
    <source>
        <dbReference type="PROSITE" id="PS50888"/>
    </source>
</evidence>
<evidence type="ECO:0000313" key="7">
    <source>
        <dbReference type="EMBL" id="OWM71950.1"/>
    </source>
</evidence>
<dbReference type="OrthoDB" id="1935281at2759"/>
<keyword evidence="2" id="KW-0805">Transcription regulation</keyword>
<feature type="region of interest" description="Disordered" evidence="5">
    <location>
        <begin position="146"/>
        <end position="176"/>
    </location>
</feature>
<reference evidence="7" key="2">
    <citation type="submission" date="2017-06" db="EMBL/GenBank/DDBJ databases">
        <title>The pomegranate genome and the genomics of punicalagin biosynthesis.</title>
        <authorList>
            <person name="Xu C."/>
        </authorList>
    </citation>
    <scope>NUCLEOTIDE SEQUENCE [LARGE SCALE GENOMIC DNA]</scope>
    <source>
        <tissue evidence="7">Fresh leaf</tissue>
    </source>
</reference>
<keyword evidence="4" id="KW-0539">Nucleus</keyword>
<organism evidence="7 8">
    <name type="scientific">Punica granatum</name>
    <name type="common">Pomegranate</name>
    <dbReference type="NCBI Taxonomy" id="22663"/>
    <lineage>
        <taxon>Eukaryota</taxon>
        <taxon>Viridiplantae</taxon>
        <taxon>Streptophyta</taxon>
        <taxon>Embryophyta</taxon>
        <taxon>Tracheophyta</taxon>
        <taxon>Spermatophyta</taxon>
        <taxon>Magnoliopsida</taxon>
        <taxon>eudicotyledons</taxon>
        <taxon>Gunneridae</taxon>
        <taxon>Pentapetalae</taxon>
        <taxon>rosids</taxon>
        <taxon>malvids</taxon>
        <taxon>Myrtales</taxon>
        <taxon>Lythraceae</taxon>
        <taxon>Punica</taxon>
    </lineage>
</organism>
<feature type="region of interest" description="Disordered" evidence="5">
    <location>
        <begin position="61"/>
        <end position="94"/>
    </location>
</feature>
<dbReference type="SUPFAM" id="SSF47459">
    <property type="entry name" value="HLH, helix-loop-helix DNA-binding domain"/>
    <property type="match status" value="1"/>
</dbReference>
<evidence type="ECO:0000313" key="10">
    <source>
        <dbReference type="RefSeq" id="XP_031383101.1"/>
    </source>
</evidence>
<reference evidence="10" key="4">
    <citation type="submission" date="2025-04" db="UniProtKB">
        <authorList>
            <consortium name="RefSeq"/>
        </authorList>
    </citation>
    <scope>IDENTIFICATION</scope>
    <source>
        <tissue evidence="10">Leaf</tissue>
    </source>
</reference>
<dbReference type="AlphaFoldDB" id="A0A218WHV5"/>
<reference evidence="9" key="3">
    <citation type="journal article" date="2020" name="Plant Biotechnol. J.">
        <title>The pomegranate (Punica granatum L.) draft genome dissects genetic divergence between soft- and hard-seeded cultivars.</title>
        <authorList>
            <person name="Luo X."/>
            <person name="Li H."/>
            <person name="Wu Z."/>
            <person name="Yao W."/>
            <person name="Zhao P."/>
            <person name="Cao D."/>
            <person name="Yu H."/>
            <person name="Li K."/>
            <person name="Poudel K."/>
            <person name="Zhao D."/>
            <person name="Zhang F."/>
            <person name="Xia X."/>
            <person name="Chen L."/>
            <person name="Wang Q."/>
            <person name="Jing D."/>
            <person name="Cao S."/>
        </authorList>
    </citation>
    <scope>NUCLEOTIDE SEQUENCE [LARGE SCALE GENOMIC DNA]</scope>
</reference>
<sequence>MDYVTSTNISLDQMDELFQFSSSLPYQEQPQVADELEEILFAPSPPDWNIPAVEDILGGPPSVEPLAAPLGGTSAEPKRPESSKKRKTVHRDVERQRRQEMASLYGSLRSHLPVEILKGKRSISDHIYQAIGYIKNLQRKIQVLSDKRDEMKRVSDSKKIDDPKTNKEESPRPRGHQDVVTIEPCIGGIEITISTDLKQGVALSKVLGFLIREGMTLISCASTVVNERLLHSIKSEVIGDDGSEIENLSALREKLMNLSR</sequence>
<dbReference type="PANTHER" id="PTHR13935:SF155">
    <property type="entry name" value="TRANSCRIPTION FACTOR BHLH120-LIKE"/>
    <property type="match status" value="1"/>
</dbReference>
<evidence type="ECO:0000313" key="9">
    <source>
        <dbReference type="Proteomes" id="UP000515151"/>
    </source>
</evidence>
<evidence type="ECO:0000256" key="2">
    <source>
        <dbReference type="ARBA" id="ARBA00023015"/>
    </source>
</evidence>
<name>A0A218WHV5_PUNGR</name>
<dbReference type="GO" id="GO:0000977">
    <property type="term" value="F:RNA polymerase II transcription regulatory region sequence-specific DNA binding"/>
    <property type="evidence" value="ECO:0007669"/>
    <property type="project" value="TreeGrafter"/>
</dbReference>
<dbReference type="GeneID" id="116197186"/>
<evidence type="ECO:0000256" key="1">
    <source>
        <dbReference type="ARBA" id="ARBA00004123"/>
    </source>
</evidence>
<dbReference type="InterPro" id="IPR011598">
    <property type="entry name" value="bHLH_dom"/>
</dbReference>
<proteinExistence type="predicted"/>
<dbReference type="GO" id="GO:0000981">
    <property type="term" value="F:DNA-binding transcription factor activity, RNA polymerase II-specific"/>
    <property type="evidence" value="ECO:0007669"/>
    <property type="project" value="TreeGrafter"/>
</dbReference>
<keyword evidence="9" id="KW-1185">Reference proteome</keyword>
<dbReference type="GO" id="GO:0090575">
    <property type="term" value="C:RNA polymerase II transcription regulator complex"/>
    <property type="evidence" value="ECO:0007669"/>
    <property type="project" value="TreeGrafter"/>
</dbReference>
<feature type="domain" description="BHLH" evidence="6">
    <location>
        <begin position="85"/>
        <end position="137"/>
    </location>
</feature>
<comment type="subcellular location">
    <subcellularLocation>
        <location evidence="1">Nucleus</location>
    </subcellularLocation>
</comment>
<dbReference type="Proteomes" id="UP000197138">
    <property type="component" value="Unassembled WGS sequence"/>
</dbReference>
<dbReference type="CDD" id="cd18914">
    <property type="entry name" value="bHLH_AtORG2_like"/>
    <property type="match status" value="1"/>
</dbReference>
<evidence type="ECO:0000256" key="4">
    <source>
        <dbReference type="ARBA" id="ARBA00023242"/>
    </source>
</evidence>
<evidence type="ECO:0000256" key="3">
    <source>
        <dbReference type="ARBA" id="ARBA00023163"/>
    </source>
</evidence>
<dbReference type="EMBL" id="MTKT01004293">
    <property type="protein sequence ID" value="OWM71950.1"/>
    <property type="molecule type" value="Genomic_DNA"/>
</dbReference>
<dbReference type="PANTHER" id="PTHR13935">
    <property type="entry name" value="ACHAETE-SCUTE TRANSCRIPTION FACTOR-RELATED"/>
    <property type="match status" value="1"/>
</dbReference>
<dbReference type="InterPro" id="IPR015660">
    <property type="entry name" value="MASH1/Ascl1a-like"/>
</dbReference>
<dbReference type="RefSeq" id="XP_031383101.1">
    <property type="nucleotide sequence ID" value="XM_031527241.1"/>
</dbReference>
<dbReference type="InterPro" id="IPR036638">
    <property type="entry name" value="HLH_DNA-bd_sf"/>
</dbReference>